<keyword evidence="1" id="KW-0812">Transmembrane</keyword>
<gene>
    <name evidence="2" type="ORF">GGQ63_003545</name>
</gene>
<dbReference type="RefSeq" id="WP_183857899.1">
    <property type="nucleotide sequence ID" value="NZ_JACHOO010000008.1"/>
</dbReference>
<accession>A0A7W9FPF6</accession>
<name>A0A7W9FPF6_9HYPH</name>
<keyword evidence="1" id="KW-1133">Transmembrane helix</keyword>
<evidence type="ECO:0000313" key="2">
    <source>
        <dbReference type="EMBL" id="MBB5754459.1"/>
    </source>
</evidence>
<dbReference type="InterPro" id="IPR006696">
    <property type="entry name" value="DUF423"/>
</dbReference>
<feature type="transmembrane region" description="Helical" evidence="1">
    <location>
        <begin position="102"/>
        <end position="125"/>
    </location>
</feature>
<protein>
    <submittedName>
        <fullName evidence="2">Uncharacterized membrane protein YgdD (TMEM256/DUF423 family)</fullName>
    </submittedName>
</protein>
<dbReference type="AlphaFoldDB" id="A0A7W9FPF6"/>
<keyword evidence="3" id="KW-1185">Reference proteome</keyword>
<proteinExistence type="predicted"/>
<dbReference type="EMBL" id="JACHOO010000008">
    <property type="protein sequence ID" value="MBB5754459.1"/>
    <property type="molecule type" value="Genomic_DNA"/>
</dbReference>
<evidence type="ECO:0000313" key="3">
    <source>
        <dbReference type="Proteomes" id="UP000523821"/>
    </source>
</evidence>
<feature type="transmembrane region" description="Helical" evidence="1">
    <location>
        <begin position="68"/>
        <end position="90"/>
    </location>
</feature>
<keyword evidence="1" id="KW-0472">Membrane</keyword>
<feature type="transmembrane region" description="Helical" evidence="1">
    <location>
        <begin position="38"/>
        <end position="61"/>
    </location>
</feature>
<dbReference type="Pfam" id="PF04241">
    <property type="entry name" value="DUF423"/>
    <property type="match status" value="1"/>
</dbReference>
<dbReference type="Proteomes" id="UP000523821">
    <property type="component" value="Unassembled WGS sequence"/>
</dbReference>
<comment type="caution">
    <text evidence="2">The sequence shown here is derived from an EMBL/GenBank/DDBJ whole genome shotgun (WGS) entry which is preliminary data.</text>
</comment>
<reference evidence="2 3" key="1">
    <citation type="submission" date="2020-08" db="EMBL/GenBank/DDBJ databases">
        <title>Genomic Encyclopedia of Type Strains, Phase IV (KMG-IV): sequencing the most valuable type-strain genomes for metagenomic binning, comparative biology and taxonomic classification.</title>
        <authorList>
            <person name="Goeker M."/>
        </authorList>
    </citation>
    <scope>NUCLEOTIDE SEQUENCE [LARGE SCALE GENOMIC DNA]</scope>
    <source>
        <strain evidence="2 3">DSM 16268</strain>
    </source>
</reference>
<organism evidence="2 3">
    <name type="scientific">Prosthecomicrobium pneumaticum</name>
    <dbReference type="NCBI Taxonomy" id="81895"/>
    <lineage>
        <taxon>Bacteria</taxon>
        <taxon>Pseudomonadati</taxon>
        <taxon>Pseudomonadota</taxon>
        <taxon>Alphaproteobacteria</taxon>
        <taxon>Hyphomicrobiales</taxon>
        <taxon>Kaistiaceae</taxon>
        <taxon>Prosthecomicrobium</taxon>
    </lineage>
</organism>
<evidence type="ECO:0000256" key="1">
    <source>
        <dbReference type="SAM" id="Phobius"/>
    </source>
</evidence>
<sequence>MTTAAEPRPAFLLAAFAGLAGAFGVAGAAAGAHMTDMARLAIAAQMALAHAPALLAIALYGSRRGGGGLVLSGWIIALGLLLFSGSLAYHDIAGSAFFPMSAPAGGTTMILGWLGVTLAALVTMLRGPKAA</sequence>